<keyword evidence="3" id="KW-1185">Reference proteome</keyword>
<name>A0A387ARB5_9LACO</name>
<protein>
    <recommendedName>
        <fullName evidence="4">DUF5067 domain-containing protein</fullName>
    </recommendedName>
</protein>
<proteinExistence type="predicted"/>
<dbReference type="Proteomes" id="UP000272003">
    <property type="component" value="Chromosome"/>
</dbReference>
<accession>A0A387ARB5</accession>
<dbReference type="OrthoDB" id="2291057at2"/>
<dbReference type="EMBL" id="CP032626">
    <property type="protein sequence ID" value="AYF92168.1"/>
    <property type="molecule type" value="Genomic_DNA"/>
</dbReference>
<organism evidence="2 3">
    <name type="scientific">Apilactobacillus bombintestini</name>
    <dbReference type="NCBI Taxonomy" id="2419772"/>
    <lineage>
        <taxon>Bacteria</taxon>
        <taxon>Bacillati</taxon>
        <taxon>Bacillota</taxon>
        <taxon>Bacilli</taxon>
        <taxon>Lactobacillales</taxon>
        <taxon>Lactobacillaceae</taxon>
        <taxon>Apilactobacillus</taxon>
    </lineage>
</organism>
<evidence type="ECO:0000256" key="1">
    <source>
        <dbReference type="SAM" id="SignalP"/>
    </source>
</evidence>
<dbReference type="KEGG" id="abom:D7I45_01010"/>
<feature type="signal peptide" evidence="1">
    <location>
        <begin position="1"/>
        <end position="19"/>
    </location>
</feature>
<dbReference type="PROSITE" id="PS51257">
    <property type="entry name" value="PROKAR_LIPOPROTEIN"/>
    <property type="match status" value="1"/>
</dbReference>
<dbReference type="RefSeq" id="WP_120783942.1">
    <property type="nucleotide sequence ID" value="NZ_CP032626.1"/>
</dbReference>
<evidence type="ECO:0000313" key="2">
    <source>
        <dbReference type="EMBL" id="AYF92168.1"/>
    </source>
</evidence>
<evidence type="ECO:0000313" key="3">
    <source>
        <dbReference type="Proteomes" id="UP000272003"/>
    </source>
</evidence>
<sequence length="217" mass="24808">MKKISILAITLISIVTLSACSVHSKKTALKRASTVTPTEKVKLANQKNQTQLITKKGTITFYKSYRGRSYDNHTKKHSNMIMYSFKATNKTNKMITAGQIVNNTKLVMMAKVHGKTKMFTEPLAYSSAYSSKHFNQQAKLNAFDESWNNEPIKPHKTITVTSIDAFPLLKNKSNNQWLRVVRQDDYTKNSVIDKKYKRLNLTRIHAKNVKEPVDIIK</sequence>
<reference evidence="2 3" key="1">
    <citation type="submission" date="2018-09" db="EMBL/GenBank/DDBJ databases">
        <title>Genome sequencing of strain BHWM-4.</title>
        <authorList>
            <person name="Heo J."/>
            <person name="Kim S.-J."/>
            <person name="Kwon S.-W."/>
        </authorList>
    </citation>
    <scope>NUCLEOTIDE SEQUENCE [LARGE SCALE GENOMIC DNA]</scope>
    <source>
        <strain evidence="2 3">BHWM-4</strain>
    </source>
</reference>
<dbReference type="AlphaFoldDB" id="A0A387ARB5"/>
<feature type="chain" id="PRO_5038555729" description="DUF5067 domain-containing protein" evidence="1">
    <location>
        <begin position="20"/>
        <end position="217"/>
    </location>
</feature>
<keyword evidence="1" id="KW-0732">Signal</keyword>
<gene>
    <name evidence="2" type="ORF">D7I45_01010</name>
</gene>
<evidence type="ECO:0008006" key="4">
    <source>
        <dbReference type="Google" id="ProtNLM"/>
    </source>
</evidence>